<proteinExistence type="predicted"/>
<name>A0AA49A8Z9_9BURK</name>
<accession>A0AA49A8Z9</accession>
<organism evidence="1 2">
    <name type="scientific">Massilia antarctica</name>
    <dbReference type="NCBI Taxonomy" id="2765360"/>
    <lineage>
        <taxon>Bacteria</taxon>
        <taxon>Pseudomonadati</taxon>
        <taxon>Pseudomonadota</taxon>
        <taxon>Betaproteobacteria</taxon>
        <taxon>Burkholderiales</taxon>
        <taxon>Oxalobacteraceae</taxon>
        <taxon>Telluria group</taxon>
        <taxon>Massilia</taxon>
    </lineage>
</organism>
<dbReference type="Proteomes" id="UP000662888">
    <property type="component" value="Chromosome"/>
</dbReference>
<evidence type="ECO:0000313" key="1">
    <source>
        <dbReference type="EMBL" id="QPI50180.1"/>
    </source>
</evidence>
<dbReference type="EMBL" id="CP065053">
    <property type="protein sequence ID" value="QPI50180.1"/>
    <property type="molecule type" value="Genomic_DNA"/>
</dbReference>
<evidence type="ECO:0000313" key="2">
    <source>
        <dbReference type="Proteomes" id="UP000662888"/>
    </source>
</evidence>
<keyword evidence="2" id="KW-1185">Reference proteome</keyword>
<protein>
    <submittedName>
        <fullName evidence="1">Uncharacterized protein</fullName>
    </submittedName>
</protein>
<gene>
    <name evidence="1" type="ORF">IV454_00620</name>
</gene>
<dbReference type="RefSeq" id="WP_206089742.1">
    <property type="nucleotide sequence ID" value="NZ_CP065053.1"/>
</dbReference>
<reference evidence="1 2" key="1">
    <citation type="submission" date="2020-11" db="EMBL/GenBank/DDBJ databases">
        <authorList>
            <person name="Sun Q."/>
        </authorList>
    </citation>
    <scope>NUCLEOTIDE SEQUENCE [LARGE SCALE GENOMIC DNA]</scope>
    <source>
        <strain evidence="1 2">P8398</strain>
    </source>
</reference>
<sequence>MNYGMYIWISRLKSAADAALDGRRSDNLRAEKSRLAPVYRHAARAPQGQENGVIDKMLFPYNIVFIENG</sequence>